<sequence length="125" mass="14256">MTKIFRKISEARLVNIHRGSLATWKNGTMKLHAKAFRHNHFIYSLRDASDRFIYTEFSTKPSIYPVFGTVIIDEFRGKMLRVTRSQMVAAAHGKSGSYPTVSNAVSYNANSILSTVWTLIKIMVR</sequence>
<reference evidence="1 2" key="1">
    <citation type="submission" date="2020-12" db="EMBL/GenBank/DDBJ databases">
        <authorList>
            <person name="Rakov C."/>
            <person name="Alkalay-Oren S."/>
            <person name="Coppenhagen-Glazer S."/>
            <person name="Hazan R."/>
        </authorList>
    </citation>
    <scope>NUCLEOTIDE SEQUENCE [LARGE SCALE GENOMIC DNA]</scope>
</reference>
<dbReference type="Proteomes" id="UP000595268">
    <property type="component" value="Segment"/>
</dbReference>
<name>A0A7T6ZM33_9CAUD</name>
<keyword evidence="2" id="KW-1185">Reference proteome</keyword>
<evidence type="ECO:0000313" key="1">
    <source>
        <dbReference type="EMBL" id="QQK88302.1"/>
    </source>
</evidence>
<protein>
    <submittedName>
        <fullName evidence="1">Uncharacterized protein</fullName>
    </submittedName>
</protein>
<evidence type="ECO:0000313" key="2">
    <source>
        <dbReference type="Proteomes" id="UP000595268"/>
    </source>
</evidence>
<proteinExistence type="predicted"/>
<dbReference type="EMBL" id="MW358928">
    <property type="protein sequence ID" value="QQK88302.1"/>
    <property type="molecule type" value="Genomic_DNA"/>
</dbReference>
<accession>A0A7T6ZM33</accession>
<organism evidence="1 2">
    <name type="scientific">Providencia phage PSTRCR_120</name>
    <dbReference type="NCBI Taxonomy" id="2800826"/>
    <lineage>
        <taxon>Viruses</taxon>
        <taxon>Duplodnaviria</taxon>
        <taxon>Heunggongvirae</taxon>
        <taxon>Uroviricota</taxon>
        <taxon>Caudoviricetes</taxon>
        <taxon>Autographivirales</taxon>
        <taxon>Autotranscriptaviridae</taxon>
        <taxon>Studiervirinae</taxon>
        <taxon>Solymavirus</taxon>
        <taxon>Solymavirus PSTRCR120</taxon>
    </lineage>
</organism>